<proteinExistence type="predicted"/>
<organism evidence="1">
    <name type="scientific">Rhizophora mucronata</name>
    <name type="common">Asiatic mangrove</name>
    <dbReference type="NCBI Taxonomy" id="61149"/>
    <lineage>
        <taxon>Eukaryota</taxon>
        <taxon>Viridiplantae</taxon>
        <taxon>Streptophyta</taxon>
        <taxon>Embryophyta</taxon>
        <taxon>Tracheophyta</taxon>
        <taxon>Spermatophyta</taxon>
        <taxon>Magnoliopsida</taxon>
        <taxon>eudicotyledons</taxon>
        <taxon>Gunneridae</taxon>
        <taxon>Pentapetalae</taxon>
        <taxon>rosids</taxon>
        <taxon>fabids</taxon>
        <taxon>Malpighiales</taxon>
        <taxon>Rhizophoraceae</taxon>
        <taxon>Rhizophora</taxon>
    </lineage>
</organism>
<evidence type="ECO:0000313" key="1">
    <source>
        <dbReference type="EMBL" id="MBX37754.1"/>
    </source>
</evidence>
<dbReference type="EMBL" id="GGEC01057270">
    <property type="protein sequence ID" value="MBX37754.1"/>
    <property type="molecule type" value="Transcribed_RNA"/>
</dbReference>
<protein>
    <submittedName>
        <fullName evidence="1">Uncharacterized protein</fullName>
    </submittedName>
</protein>
<reference evidence="1" key="1">
    <citation type="submission" date="2018-02" db="EMBL/GenBank/DDBJ databases">
        <title>Rhizophora mucronata_Transcriptome.</title>
        <authorList>
            <person name="Meera S.P."/>
            <person name="Sreeshan A."/>
            <person name="Augustine A."/>
        </authorList>
    </citation>
    <scope>NUCLEOTIDE SEQUENCE</scope>
    <source>
        <tissue evidence="1">Leaf</tissue>
    </source>
</reference>
<dbReference type="AlphaFoldDB" id="A0A2P2N5L4"/>
<accession>A0A2P2N5L4</accession>
<name>A0A2P2N5L4_RHIMU</name>
<sequence length="33" mass="3743">MLKPAKTRTLSSYPLPSGLFLLQNYKNVTNFSL</sequence>